<dbReference type="GeneID" id="20240184"/>
<dbReference type="RefSeq" id="XP_009061058.1">
    <property type="nucleotide sequence ID" value="XM_009062810.1"/>
</dbReference>
<feature type="compositionally biased region" description="Basic and acidic residues" evidence="1">
    <location>
        <begin position="289"/>
        <end position="313"/>
    </location>
</feature>
<feature type="compositionally biased region" description="Low complexity" evidence="1">
    <location>
        <begin position="397"/>
        <end position="413"/>
    </location>
</feature>
<sequence length="655" mass="73889">MGINESKEKKKTQSETALQELSKDKNKSIHRMESSVSMDAVPVSPESCPVYTPVPPNKKSSNLMITEFVSQMLDKKFEPFKSDISEDDKELENKIPLYQNYMDFETAFGFHDAMILYHDDDKEDCKAFCDKIEENVVLSDKQKPSIISYARIATSCGNNFRALEFGIERCTFVMLYVTANFVKDKWTEYSSEACLMEAITNPNKRWCVVPVFTEDKSSKPYKIPLSINTLKGIRYSSEEEDFYLSSITTLFNDRISVKRNHQNQHLQQQMRWVLKFEAKARQEALEELKKKNQEKKEHEDFLRSVEQQRDRSEIQSSSTNFQIENFVNKFELSVAQKNEQLKQQSENGSKSLPVRPAVEERDDGSSVDPEDIVSDTPSTASNTYAPFGGRENFEHCSLAASSSVPPPVSNVALTECPQRSSGNPISCPLATAEDLAGENKSSADSVPHSVISNPPTPGSQSVIQPSASSESRSSGYKTNTNSQSKSVGKEKSYVGESASSIDHPLSEKSYSEVHHHHYYTNPPVYKIQAENVQIGSGNKLYNRTNHDNESDYEEQPGCDKDDYSSSDEQMMDEPMTFSSSHDSTLSQDGAQNTGPLNAQNREKKMLQEYGINEHKPISAMSINDPDQTRIKESENVRNGNNNNEDSEQTYLKEKL</sequence>
<evidence type="ECO:0000313" key="3">
    <source>
        <dbReference type="Proteomes" id="UP000030746"/>
    </source>
</evidence>
<feature type="compositionally biased region" description="Polar residues" evidence="1">
    <location>
        <begin position="375"/>
        <end position="384"/>
    </location>
</feature>
<dbReference type="EMBL" id="KB202719">
    <property type="protein sequence ID" value="ESO88350.1"/>
    <property type="molecule type" value="Genomic_DNA"/>
</dbReference>
<feature type="region of interest" description="Disordered" evidence="1">
    <location>
        <begin position="289"/>
        <end position="317"/>
    </location>
</feature>
<feature type="compositionally biased region" description="Basic and acidic residues" evidence="1">
    <location>
        <begin position="1"/>
        <end position="13"/>
    </location>
</feature>
<gene>
    <name evidence="2" type="ORF">LOTGIDRAFT_165792</name>
</gene>
<dbReference type="HOGENOM" id="CLU_418751_0_0_1"/>
<evidence type="ECO:0008006" key="4">
    <source>
        <dbReference type="Google" id="ProtNLM"/>
    </source>
</evidence>
<feature type="compositionally biased region" description="Polar residues" evidence="1">
    <location>
        <begin position="439"/>
        <end position="486"/>
    </location>
</feature>
<dbReference type="CTD" id="20240184"/>
<feature type="region of interest" description="Disordered" evidence="1">
    <location>
        <begin position="338"/>
        <end position="514"/>
    </location>
</feature>
<feature type="compositionally biased region" description="Basic and acidic residues" evidence="1">
    <location>
        <begin position="504"/>
        <end position="513"/>
    </location>
</feature>
<feature type="compositionally biased region" description="Basic and acidic residues" evidence="1">
    <location>
        <begin position="626"/>
        <end position="635"/>
    </location>
</feature>
<keyword evidence="3" id="KW-1185">Reference proteome</keyword>
<organism evidence="2 3">
    <name type="scientific">Lottia gigantea</name>
    <name type="common">Giant owl limpet</name>
    <dbReference type="NCBI Taxonomy" id="225164"/>
    <lineage>
        <taxon>Eukaryota</taxon>
        <taxon>Metazoa</taxon>
        <taxon>Spiralia</taxon>
        <taxon>Lophotrochozoa</taxon>
        <taxon>Mollusca</taxon>
        <taxon>Gastropoda</taxon>
        <taxon>Patellogastropoda</taxon>
        <taxon>Lottioidea</taxon>
        <taxon>Lottiidae</taxon>
        <taxon>Lottia</taxon>
    </lineage>
</organism>
<feature type="compositionally biased region" description="Polar residues" evidence="1">
    <location>
        <begin position="576"/>
        <end position="599"/>
    </location>
</feature>
<proteinExistence type="predicted"/>
<accession>V4A0D6</accession>
<protein>
    <recommendedName>
        <fullName evidence="4">TIR domain-containing protein</fullName>
    </recommendedName>
</protein>
<feature type="compositionally biased region" description="Polar residues" evidence="1">
    <location>
        <begin position="338"/>
        <end position="350"/>
    </location>
</feature>
<dbReference type="AlphaFoldDB" id="V4A0D6"/>
<reference evidence="2 3" key="1">
    <citation type="journal article" date="2013" name="Nature">
        <title>Insights into bilaterian evolution from three spiralian genomes.</title>
        <authorList>
            <person name="Simakov O."/>
            <person name="Marletaz F."/>
            <person name="Cho S.J."/>
            <person name="Edsinger-Gonzales E."/>
            <person name="Havlak P."/>
            <person name="Hellsten U."/>
            <person name="Kuo D.H."/>
            <person name="Larsson T."/>
            <person name="Lv J."/>
            <person name="Arendt D."/>
            <person name="Savage R."/>
            <person name="Osoegawa K."/>
            <person name="de Jong P."/>
            <person name="Grimwood J."/>
            <person name="Chapman J.A."/>
            <person name="Shapiro H."/>
            <person name="Aerts A."/>
            <person name="Otillar R.P."/>
            <person name="Terry A.Y."/>
            <person name="Boore J.L."/>
            <person name="Grigoriev I.V."/>
            <person name="Lindberg D.R."/>
            <person name="Seaver E.C."/>
            <person name="Weisblat D.A."/>
            <person name="Putnam N.H."/>
            <person name="Rokhsar D.S."/>
        </authorList>
    </citation>
    <scope>NUCLEOTIDE SEQUENCE [LARGE SCALE GENOMIC DNA]</scope>
</reference>
<dbReference type="KEGG" id="lgi:LOTGIDRAFT_165792"/>
<name>V4A0D6_LOTGI</name>
<dbReference type="Proteomes" id="UP000030746">
    <property type="component" value="Unassembled WGS sequence"/>
</dbReference>
<feature type="compositionally biased region" description="Basic and acidic residues" evidence="1">
    <location>
        <begin position="600"/>
        <end position="616"/>
    </location>
</feature>
<feature type="region of interest" description="Disordered" evidence="1">
    <location>
        <begin position="1"/>
        <end position="41"/>
    </location>
</feature>
<dbReference type="Gene3D" id="3.40.50.10140">
    <property type="entry name" value="Toll/interleukin-1 receptor homology (TIR) domain"/>
    <property type="match status" value="1"/>
</dbReference>
<evidence type="ECO:0000313" key="2">
    <source>
        <dbReference type="EMBL" id="ESO88350.1"/>
    </source>
</evidence>
<feature type="region of interest" description="Disordered" evidence="1">
    <location>
        <begin position="536"/>
        <end position="655"/>
    </location>
</feature>
<feature type="compositionally biased region" description="Basic and acidic residues" evidence="1">
    <location>
        <begin position="21"/>
        <end position="33"/>
    </location>
</feature>
<dbReference type="OrthoDB" id="6162130at2759"/>
<dbReference type="InterPro" id="IPR035897">
    <property type="entry name" value="Toll_tir_struct_dom_sf"/>
</dbReference>
<evidence type="ECO:0000256" key="1">
    <source>
        <dbReference type="SAM" id="MobiDB-lite"/>
    </source>
</evidence>